<protein>
    <submittedName>
        <fullName evidence="2">Uncharacterized protein</fullName>
    </submittedName>
</protein>
<reference evidence="2" key="1">
    <citation type="submission" date="2018-10" db="EMBL/GenBank/DDBJ databases">
        <title>Hidden diversity of soil giant viruses.</title>
        <authorList>
            <person name="Schulz F."/>
            <person name="Alteio L."/>
            <person name="Goudeau D."/>
            <person name="Ryan E.M."/>
            <person name="Malmstrom R.R."/>
            <person name="Blanchard J."/>
            <person name="Woyke T."/>
        </authorList>
    </citation>
    <scope>NUCLEOTIDE SEQUENCE</scope>
    <source>
        <strain evidence="2">TEV1</strain>
    </source>
</reference>
<evidence type="ECO:0000313" key="2">
    <source>
        <dbReference type="EMBL" id="AYV76717.1"/>
    </source>
</evidence>
<feature type="region of interest" description="Disordered" evidence="1">
    <location>
        <begin position="1"/>
        <end position="27"/>
    </location>
</feature>
<dbReference type="EMBL" id="MK071990">
    <property type="protein sequence ID" value="AYV76717.1"/>
    <property type="molecule type" value="Genomic_DNA"/>
</dbReference>
<organism evidence="2">
    <name type="scientific">Terrestrivirus sp</name>
    <dbReference type="NCBI Taxonomy" id="2487775"/>
    <lineage>
        <taxon>Viruses</taxon>
        <taxon>Varidnaviria</taxon>
        <taxon>Bamfordvirae</taxon>
        <taxon>Nucleocytoviricota</taxon>
        <taxon>Megaviricetes</taxon>
        <taxon>Imitervirales</taxon>
        <taxon>Mimiviridae</taxon>
        <taxon>Klosneuvirinae</taxon>
    </lineage>
</organism>
<gene>
    <name evidence="2" type="ORF">Terrestrivirus12_20</name>
</gene>
<accession>A0A3G4ZPA9</accession>
<name>A0A3G4ZPA9_9VIRU</name>
<evidence type="ECO:0000256" key="1">
    <source>
        <dbReference type="SAM" id="MobiDB-lite"/>
    </source>
</evidence>
<proteinExistence type="predicted"/>
<sequence length="73" mass="8083">MSFNRKIRNDELDFGSDGSDSDSDYNPREIKHKIMEIVDNILFDPIHGSVTNFVGPNSLAGPNSDVVVPTTFV</sequence>